<name>A0A0K2UYL5_LEPSM</name>
<sequence length="11" mass="1327">MEQSYTPMKVL</sequence>
<dbReference type="EMBL" id="HACA01025586">
    <property type="protein sequence ID" value="CDW42947.1"/>
    <property type="molecule type" value="Transcribed_RNA"/>
</dbReference>
<proteinExistence type="predicted"/>
<evidence type="ECO:0000313" key="1">
    <source>
        <dbReference type="EMBL" id="CDW42947.1"/>
    </source>
</evidence>
<reference evidence="1" key="1">
    <citation type="submission" date="2014-05" db="EMBL/GenBank/DDBJ databases">
        <authorList>
            <person name="Chronopoulou M."/>
        </authorList>
    </citation>
    <scope>NUCLEOTIDE SEQUENCE</scope>
    <source>
        <tissue evidence="1">Whole organism</tissue>
    </source>
</reference>
<organism evidence="1">
    <name type="scientific">Lepeophtheirus salmonis</name>
    <name type="common">Salmon louse</name>
    <name type="synonym">Caligus salmonis</name>
    <dbReference type="NCBI Taxonomy" id="72036"/>
    <lineage>
        <taxon>Eukaryota</taxon>
        <taxon>Metazoa</taxon>
        <taxon>Ecdysozoa</taxon>
        <taxon>Arthropoda</taxon>
        <taxon>Crustacea</taxon>
        <taxon>Multicrustacea</taxon>
        <taxon>Hexanauplia</taxon>
        <taxon>Copepoda</taxon>
        <taxon>Siphonostomatoida</taxon>
        <taxon>Caligidae</taxon>
        <taxon>Lepeophtheirus</taxon>
    </lineage>
</organism>
<accession>A0A0K2UYL5</accession>
<protein>
    <submittedName>
        <fullName evidence="1">Uncharacterized protein</fullName>
    </submittedName>
</protein>